<keyword evidence="6" id="KW-0165">Cleavage on pair of basic residues</keyword>
<evidence type="ECO:0000313" key="22">
    <source>
        <dbReference type="Proteomes" id="UP000233556"/>
    </source>
</evidence>
<keyword evidence="8" id="KW-0677">Repeat</keyword>
<evidence type="ECO:0000256" key="15">
    <source>
        <dbReference type="ARBA" id="ARBA00063227"/>
    </source>
</evidence>
<dbReference type="Proteomes" id="UP000233556">
    <property type="component" value="Unassembled WGS sequence"/>
</dbReference>
<dbReference type="GO" id="GO:0050930">
    <property type="term" value="P:induction of positive chemotaxis"/>
    <property type="evidence" value="ECO:0007669"/>
    <property type="project" value="TreeGrafter"/>
</dbReference>
<dbReference type="GO" id="GO:0045766">
    <property type="term" value="P:positive regulation of angiogenesis"/>
    <property type="evidence" value="ECO:0007669"/>
    <property type="project" value="TreeGrafter"/>
</dbReference>
<dbReference type="SUPFAM" id="SSF57501">
    <property type="entry name" value="Cystine-knot cytokines"/>
    <property type="match status" value="1"/>
</dbReference>
<evidence type="ECO:0000256" key="13">
    <source>
        <dbReference type="ARBA" id="ARBA00023246"/>
    </source>
</evidence>
<dbReference type="GO" id="GO:0001666">
    <property type="term" value="P:response to hypoxia"/>
    <property type="evidence" value="ECO:0007669"/>
    <property type="project" value="TreeGrafter"/>
</dbReference>
<evidence type="ECO:0000256" key="2">
    <source>
        <dbReference type="ARBA" id="ARBA00006686"/>
    </source>
</evidence>
<keyword evidence="13" id="KW-0497">Mitogen</keyword>
<evidence type="ECO:0000256" key="10">
    <source>
        <dbReference type="ARBA" id="ARBA00023030"/>
    </source>
</evidence>
<dbReference type="PROSITE" id="PS00249">
    <property type="entry name" value="PDGF_1"/>
    <property type="match status" value="1"/>
</dbReference>
<evidence type="ECO:0000256" key="17">
    <source>
        <dbReference type="ARBA" id="ARBA00080219"/>
    </source>
</evidence>
<dbReference type="GO" id="GO:0048010">
    <property type="term" value="P:vascular endothelial growth factor receptor signaling pathway"/>
    <property type="evidence" value="ECO:0007669"/>
    <property type="project" value="TreeGrafter"/>
</dbReference>
<keyword evidence="9" id="KW-0221">Differentiation</keyword>
<comment type="subcellular location">
    <subcellularLocation>
        <location evidence="1">Secreted</location>
    </subcellularLocation>
</comment>
<evidence type="ECO:0000256" key="8">
    <source>
        <dbReference type="ARBA" id="ARBA00022737"/>
    </source>
</evidence>
<dbReference type="GO" id="GO:0002040">
    <property type="term" value="P:sprouting angiogenesis"/>
    <property type="evidence" value="ECO:0007669"/>
    <property type="project" value="TreeGrafter"/>
</dbReference>
<dbReference type="SMART" id="SM00141">
    <property type="entry name" value="PDGF"/>
    <property type="match status" value="1"/>
</dbReference>
<evidence type="ECO:0000256" key="16">
    <source>
        <dbReference type="ARBA" id="ARBA00070957"/>
    </source>
</evidence>
<evidence type="ECO:0000256" key="4">
    <source>
        <dbReference type="ARBA" id="ARBA00022525"/>
    </source>
</evidence>
<dbReference type="AlphaFoldDB" id="A0A2I0T9J0"/>
<proteinExistence type="inferred from homology"/>
<sequence length="218" mass="25278">MREHVPFYTLEIGQKFHVSLRAHASKDLEEQLRSVSSVDELMTVLYPEYWKMFKCQLRKGGWQHNREHSTFDTRSDDSLKFAAAHYNAEILKSIDTEWRKTQCMPREVCVDVGKEFGATTNTFFKPPCVSIYRCGGCCNSEGLQCMNISTNYISKTVEDMTAGFCVRNVWFVIFERVCILLSVRKEIKEANGIVGRLIFVTRTLYNLELNKNLMQCQI</sequence>
<dbReference type="GO" id="GO:0043185">
    <property type="term" value="F:vascular endothelial growth factor receptor 3 binding"/>
    <property type="evidence" value="ECO:0007669"/>
    <property type="project" value="TreeGrafter"/>
</dbReference>
<name>A0A2I0T9J0_LIMLA</name>
<keyword evidence="3" id="KW-0217">Developmental protein</keyword>
<keyword evidence="22" id="KW-1185">Reference proteome</keyword>
<keyword evidence="11" id="KW-1015">Disulfide bond</keyword>
<dbReference type="GO" id="GO:0008083">
    <property type="term" value="F:growth factor activity"/>
    <property type="evidence" value="ECO:0007669"/>
    <property type="project" value="UniProtKB-KW"/>
</dbReference>
<keyword evidence="7" id="KW-0732">Signal</keyword>
<keyword evidence="4" id="KW-0964">Secreted</keyword>
<comment type="function">
    <text evidence="14">Growth factor active in angiogenesis, and endothelial cell growth, stimulating their proliferation and migration and also has effects on the permeability of blood vessels. May function in angiogenesis of the venous and lymphatic vascular systems during embryogenesis, and also in the maintenance of differentiated lymphatic endothelium in adults. Binds and activates KDR/VEGFR2 and FLT4/VEGFR3 receptors.</text>
</comment>
<dbReference type="FunFam" id="2.10.90.10:FF:000025">
    <property type="entry name" value="vascular endothelial growth factor C"/>
    <property type="match status" value="1"/>
</dbReference>
<keyword evidence="12" id="KW-0325">Glycoprotein</keyword>
<dbReference type="PANTHER" id="PTHR12025:SF3">
    <property type="entry name" value="VASCULAR ENDOTHELIAL GROWTH FACTOR C"/>
    <property type="match status" value="1"/>
</dbReference>
<dbReference type="GO" id="GO:0060754">
    <property type="term" value="P:positive regulation of mast cell chemotaxis"/>
    <property type="evidence" value="ECO:0007669"/>
    <property type="project" value="TreeGrafter"/>
</dbReference>
<accession>A0A2I0T9J0</accession>
<comment type="subunit">
    <text evidence="15">Homodimer; non-covalent and antiparallel. Interacts with FLT4/VEGFR3; the interaction is required for FLT4/VEGFR3 homodimarization and activation.</text>
</comment>
<reference evidence="22" key="2">
    <citation type="submission" date="2017-12" db="EMBL/GenBank/DDBJ databases">
        <title>Genome sequence of the Bar-tailed Godwit (Limosa lapponica baueri).</title>
        <authorList>
            <person name="Lima N.C.B."/>
            <person name="Parody-Merino A.M."/>
            <person name="Battley P.F."/>
            <person name="Fidler A.E."/>
            <person name="Prosdocimi F."/>
        </authorList>
    </citation>
    <scope>NUCLEOTIDE SEQUENCE [LARGE SCALE GENOMIC DNA]</scope>
</reference>
<evidence type="ECO:0000256" key="9">
    <source>
        <dbReference type="ARBA" id="ARBA00022782"/>
    </source>
</evidence>
<evidence type="ECO:0000256" key="7">
    <source>
        <dbReference type="ARBA" id="ARBA00022729"/>
    </source>
</evidence>
<dbReference type="GO" id="GO:0001938">
    <property type="term" value="P:positive regulation of endothelial cell proliferation"/>
    <property type="evidence" value="ECO:0007669"/>
    <property type="project" value="TreeGrafter"/>
</dbReference>
<gene>
    <name evidence="21" type="ORF">llap_19223</name>
</gene>
<evidence type="ECO:0000256" key="1">
    <source>
        <dbReference type="ARBA" id="ARBA00004613"/>
    </source>
</evidence>
<keyword evidence="5" id="KW-0037">Angiogenesis</keyword>
<organism evidence="21 22">
    <name type="scientific">Limosa lapponica baueri</name>
    <dbReference type="NCBI Taxonomy" id="1758121"/>
    <lineage>
        <taxon>Eukaryota</taxon>
        <taxon>Metazoa</taxon>
        <taxon>Chordata</taxon>
        <taxon>Craniata</taxon>
        <taxon>Vertebrata</taxon>
        <taxon>Euteleostomi</taxon>
        <taxon>Archelosauria</taxon>
        <taxon>Archosauria</taxon>
        <taxon>Dinosauria</taxon>
        <taxon>Saurischia</taxon>
        <taxon>Theropoda</taxon>
        <taxon>Coelurosauria</taxon>
        <taxon>Aves</taxon>
        <taxon>Neognathae</taxon>
        <taxon>Neoaves</taxon>
        <taxon>Charadriiformes</taxon>
        <taxon>Scolopacidae</taxon>
        <taxon>Limosa</taxon>
    </lineage>
</organism>
<comment type="similarity">
    <text evidence="2 19">Belongs to the PDGF/VEGF growth factor family.</text>
</comment>
<dbReference type="Pfam" id="PF00341">
    <property type="entry name" value="PDGF"/>
    <property type="match status" value="1"/>
</dbReference>
<dbReference type="InterPro" id="IPR050507">
    <property type="entry name" value="PDGF/VEGF_growth_factor"/>
</dbReference>
<dbReference type="CDD" id="cd00135">
    <property type="entry name" value="PDGF"/>
    <property type="match status" value="1"/>
</dbReference>
<evidence type="ECO:0000256" key="19">
    <source>
        <dbReference type="RuleBase" id="RU003818"/>
    </source>
</evidence>
<evidence type="ECO:0000256" key="5">
    <source>
        <dbReference type="ARBA" id="ARBA00022657"/>
    </source>
</evidence>
<dbReference type="PROSITE" id="PS50278">
    <property type="entry name" value="PDGF_2"/>
    <property type="match status" value="1"/>
</dbReference>
<dbReference type="Gene3D" id="2.10.90.10">
    <property type="entry name" value="Cystine-knot cytokines"/>
    <property type="match status" value="1"/>
</dbReference>
<dbReference type="EMBL" id="KZ514607">
    <property type="protein sequence ID" value="PKU30473.1"/>
    <property type="molecule type" value="Genomic_DNA"/>
</dbReference>
<keyword evidence="10 19" id="KW-0339">Growth factor</keyword>
<dbReference type="InterPro" id="IPR029034">
    <property type="entry name" value="Cystine-knot_cytokine"/>
</dbReference>
<evidence type="ECO:0000256" key="18">
    <source>
        <dbReference type="ARBA" id="ARBA00082345"/>
    </source>
</evidence>
<dbReference type="GO" id="GO:0016020">
    <property type="term" value="C:membrane"/>
    <property type="evidence" value="ECO:0007669"/>
    <property type="project" value="InterPro"/>
</dbReference>
<evidence type="ECO:0000256" key="14">
    <source>
        <dbReference type="ARBA" id="ARBA00055409"/>
    </source>
</evidence>
<dbReference type="GO" id="GO:0030154">
    <property type="term" value="P:cell differentiation"/>
    <property type="evidence" value="ECO:0007669"/>
    <property type="project" value="UniProtKB-KW"/>
</dbReference>
<dbReference type="OrthoDB" id="9981160at2759"/>
<dbReference type="GO" id="GO:0051781">
    <property type="term" value="P:positive regulation of cell division"/>
    <property type="evidence" value="ECO:0007669"/>
    <property type="project" value="UniProtKB-KW"/>
</dbReference>
<dbReference type="InterPro" id="IPR000072">
    <property type="entry name" value="PDGF/VEGF_dom"/>
</dbReference>
<feature type="domain" description="Platelet-derived growth factor (PDGF) family profile" evidence="20">
    <location>
        <begin position="89"/>
        <end position="157"/>
    </location>
</feature>
<dbReference type="GO" id="GO:0038084">
    <property type="term" value="P:vascular endothelial growth factor signaling pathway"/>
    <property type="evidence" value="ECO:0007669"/>
    <property type="project" value="TreeGrafter"/>
</dbReference>
<dbReference type="PANTHER" id="PTHR12025">
    <property type="entry name" value="VASCULAR ENDOTHELIAL GROWTH FACTOR"/>
    <property type="match status" value="1"/>
</dbReference>
<evidence type="ECO:0000313" key="21">
    <source>
        <dbReference type="EMBL" id="PKU30473.1"/>
    </source>
</evidence>
<protein>
    <recommendedName>
        <fullName evidence="16">Vascular endothelial growth factor C</fullName>
    </recommendedName>
    <alternativeName>
        <fullName evidence="17">Flt4 ligand</fullName>
    </alternativeName>
    <alternativeName>
        <fullName evidence="18">Vascular endothelial growth factor-related protein</fullName>
    </alternativeName>
</protein>
<evidence type="ECO:0000256" key="11">
    <source>
        <dbReference type="ARBA" id="ARBA00023157"/>
    </source>
</evidence>
<evidence type="ECO:0000259" key="20">
    <source>
        <dbReference type="PROSITE" id="PS50278"/>
    </source>
</evidence>
<dbReference type="GO" id="GO:0042056">
    <property type="term" value="F:chemoattractant activity"/>
    <property type="evidence" value="ECO:0007669"/>
    <property type="project" value="TreeGrafter"/>
</dbReference>
<evidence type="ECO:0000256" key="6">
    <source>
        <dbReference type="ARBA" id="ARBA00022685"/>
    </source>
</evidence>
<dbReference type="GO" id="GO:0005615">
    <property type="term" value="C:extracellular space"/>
    <property type="evidence" value="ECO:0007669"/>
    <property type="project" value="TreeGrafter"/>
</dbReference>
<reference evidence="22" key="1">
    <citation type="submission" date="2017-11" db="EMBL/GenBank/DDBJ databases">
        <authorList>
            <person name="Lima N.C."/>
            <person name="Parody-Merino A.M."/>
            <person name="Battley P.F."/>
            <person name="Fidler A.E."/>
            <person name="Prosdocimi F."/>
        </authorList>
    </citation>
    <scope>NUCLEOTIDE SEQUENCE [LARGE SCALE GENOMIC DNA]</scope>
</reference>
<evidence type="ECO:0000256" key="3">
    <source>
        <dbReference type="ARBA" id="ARBA00022473"/>
    </source>
</evidence>
<evidence type="ECO:0000256" key="12">
    <source>
        <dbReference type="ARBA" id="ARBA00023180"/>
    </source>
</evidence>
<dbReference type="InterPro" id="IPR023581">
    <property type="entry name" value="PD_growth_factor_CS"/>
</dbReference>